<evidence type="ECO:0000256" key="2">
    <source>
        <dbReference type="ARBA" id="ARBA00022737"/>
    </source>
</evidence>
<dbReference type="SMART" id="SM00320">
    <property type="entry name" value="WD40"/>
    <property type="match status" value="5"/>
</dbReference>
<dbReference type="AlphaFoldDB" id="A0A1L7XSZ6"/>
<organism evidence="5 6">
    <name type="scientific">Phialocephala subalpina</name>
    <dbReference type="NCBI Taxonomy" id="576137"/>
    <lineage>
        <taxon>Eukaryota</taxon>
        <taxon>Fungi</taxon>
        <taxon>Dikarya</taxon>
        <taxon>Ascomycota</taxon>
        <taxon>Pezizomycotina</taxon>
        <taxon>Leotiomycetes</taxon>
        <taxon>Helotiales</taxon>
        <taxon>Mollisiaceae</taxon>
        <taxon>Phialocephala</taxon>
        <taxon>Phialocephala fortinii species complex</taxon>
    </lineage>
</organism>
<dbReference type="InterPro" id="IPR020472">
    <property type="entry name" value="WD40_PAC1"/>
</dbReference>
<evidence type="ECO:0000313" key="6">
    <source>
        <dbReference type="Proteomes" id="UP000184330"/>
    </source>
</evidence>
<feature type="repeat" description="WD" evidence="4">
    <location>
        <begin position="453"/>
        <end position="494"/>
    </location>
</feature>
<dbReference type="InterPro" id="IPR001138">
    <property type="entry name" value="Zn2Cys6_DnaBD"/>
</dbReference>
<dbReference type="PROSITE" id="PS50082">
    <property type="entry name" value="WD_REPEATS_2"/>
    <property type="match status" value="4"/>
</dbReference>
<dbReference type="PRINTS" id="PR00320">
    <property type="entry name" value="GPROTEINBRPT"/>
</dbReference>
<dbReference type="InterPro" id="IPR015943">
    <property type="entry name" value="WD40/YVTN_repeat-like_dom_sf"/>
</dbReference>
<gene>
    <name evidence="5" type="ORF">PAC_18038</name>
</gene>
<keyword evidence="3" id="KW-0539">Nucleus</keyword>
<proteinExistence type="predicted"/>
<reference evidence="5 6" key="1">
    <citation type="submission" date="2016-03" db="EMBL/GenBank/DDBJ databases">
        <authorList>
            <person name="Ploux O."/>
        </authorList>
    </citation>
    <scope>NUCLEOTIDE SEQUENCE [LARGE SCALE GENOMIC DNA]</scope>
    <source>
        <strain evidence="5 6">UAMH 11012</strain>
    </source>
</reference>
<dbReference type="Gene3D" id="2.130.10.10">
    <property type="entry name" value="YVTN repeat-like/Quinoprotein amine dehydrogenase"/>
    <property type="match status" value="2"/>
</dbReference>
<name>A0A1L7XSZ6_9HELO</name>
<dbReference type="Pfam" id="PF00400">
    <property type="entry name" value="WD40"/>
    <property type="match status" value="5"/>
</dbReference>
<evidence type="ECO:0000313" key="5">
    <source>
        <dbReference type="EMBL" id="CZR68139.1"/>
    </source>
</evidence>
<dbReference type="CDD" id="cd00067">
    <property type="entry name" value="GAL4"/>
    <property type="match status" value="1"/>
</dbReference>
<dbReference type="GO" id="GO:0000981">
    <property type="term" value="F:DNA-binding transcription factor activity, RNA polymerase II-specific"/>
    <property type="evidence" value="ECO:0007669"/>
    <property type="project" value="InterPro"/>
</dbReference>
<evidence type="ECO:0000256" key="1">
    <source>
        <dbReference type="ARBA" id="ARBA00022574"/>
    </source>
</evidence>
<feature type="repeat" description="WD" evidence="4">
    <location>
        <begin position="411"/>
        <end position="452"/>
    </location>
</feature>
<keyword evidence="1 4" id="KW-0853">WD repeat</keyword>
<evidence type="ECO:0000256" key="4">
    <source>
        <dbReference type="PROSITE-ProRule" id="PRU00221"/>
    </source>
</evidence>
<evidence type="ECO:0000256" key="3">
    <source>
        <dbReference type="ARBA" id="ARBA00023242"/>
    </source>
</evidence>
<dbReference type="InterPro" id="IPR036322">
    <property type="entry name" value="WD40_repeat_dom_sf"/>
</dbReference>
<dbReference type="Proteomes" id="UP000184330">
    <property type="component" value="Unassembled WGS sequence"/>
</dbReference>
<keyword evidence="6" id="KW-1185">Reference proteome</keyword>
<dbReference type="CDD" id="cd00200">
    <property type="entry name" value="WD40"/>
    <property type="match status" value="1"/>
</dbReference>
<dbReference type="EMBL" id="FJOG01000051">
    <property type="protein sequence ID" value="CZR68139.1"/>
    <property type="molecule type" value="Genomic_DNA"/>
</dbReference>
<dbReference type="GO" id="GO:0008270">
    <property type="term" value="F:zinc ion binding"/>
    <property type="evidence" value="ECO:0007669"/>
    <property type="project" value="InterPro"/>
</dbReference>
<dbReference type="OrthoDB" id="538223at2759"/>
<dbReference type="PANTHER" id="PTHR19848">
    <property type="entry name" value="WD40 REPEAT PROTEIN"/>
    <property type="match status" value="1"/>
</dbReference>
<sequence length="534" mass="60111">MNANAVHYLQPNDADLLRTTSMALFNHPSLSTPASTIRQSDYLALTTHPVIELGPPRKRRRLEYVKCDFCRRAKKKVSVLHCEPSERQWPGEKCQRCDTKGFDCSAPAKKNRGFSDAFSVDNNSLLASSEQDHLHEQRAYCALAEKCIQQMCSGLRRNICEVTSPNTEIGTIHRSRIDDVLPEELQYACRFWVSHLYRGKDKFLLDVDLQDRVYDFLIGYFLYWLEALSLLQLIHDGISSLESLEHLVNNATGNEKLRSFVHDAKRFILDYRAGIERFPMEVYSNAVRCAWSGSMKEIHIPELTVGSDLHCVEVWGTLTTRLEGHTSEVPDIAFSPDGKLLATASIDKTVKLWDPATRKELRVLEHNSWVDAIAFSPDGNLLACASNNDAENWTLKLWDPATGRELQTRTPVGHFGWIEAIAISPDGKLLASAWKDGAVKLWDPHTGCEVRTLVAHNDCARAVAFSPNGKLLASASFDKTVKLWDPITGRELRTLIGHNRYATAIAFSPDGNLLAWASGAVSVELWELHNHKYE</sequence>
<dbReference type="SUPFAM" id="SSF50978">
    <property type="entry name" value="WD40 repeat-like"/>
    <property type="match status" value="1"/>
</dbReference>
<dbReference type="PANTHER" id="PTHR19848:SF8">
    <property type="entry name" value="F-BOX AND WD REPEAT DOMAIN CONTAINING 7"/>
    <property type="match status" value="1"/>
</dbReference>
<accession>A0A1L7XSZ6</accession>
<feature type="repeat" description="WD" evidence="4">
    <location>
        <begin position="322"/>
        <end position="363"/>
    </location>
</feature>
<protein>
    <submittedName>
        <fullName evidence="5">Uncharacterized protein</fullName>
    </submittedName>
</protein>
<keyword evidence="2" id="KW-0677">Repeat</keyword>
<dbReference type="PROSITE" id="PS50294">
    <property type="entry name" value="WD_REPEATS_REGION"/>
    <property type="match status" value="4"/>
</dbReference>
<dbReference type="STRING" id="576137.A0A1L7XSZ6"/>
<dbReference type="InterPro" id="IPR001680">
    <property type="entry name" value="WD40_rpt"/>
</dbReference>
<feature type="repeat" description="WD" evidence="4">
    <location>
        <begin position="495"/>
        <end position="534"/>
    </location>
</feature>